<sequence length="65" mass="7915">MRDVRGGFPVYYIFNHYNDTGFISSYDMNILLVKHPRKQFRYVLLTQNMAKLRCPFSAFIRKWHI</sequence>
<dbReference type="EMBL" id="CP021061">
    <property type="protein sequence ID" value="ARP55802.1"/>
    <property type="molecule type" value="Genomic_DNA"/>
</dbReference>
<dbReference type="AlphaFoldDB" id="A0A1W6WGZ5"/>
<dbReference type="Proteomes" id="UP000194143">
    <property type="component" value="Chromosome"/>
</dbReference>
<protein>
    <submittedName>
        <fullName evidence="1">Uncharacterized protein</fullName>
    </submittedName>
</protein>
<accession>A0A1W6WGZ5</accession>
<gene>
    <name evidence="1" type="ORF">CAB88_01165</name>
</gene>
<evidence type="ECO:0000313" key="1">
    <source>
        <dbReference type="EMBL" id="ARP55802.1"/>
    </source>
</evidence>
<evidence type="ECO:0000313" key="2">
    <source>
        <dbReference type="Proteomes" id="UP000194143"/>
    </source>
</evidence>
<proteinExistence type="predicted"/>
<organism evidence="1 2">
    <name type="scientific">Bacillus thuringiensis</name>
    <dbReference type="NCBI Taxonomy" id="1428"/>
    <lineage>
        <taxon>Bacteria</taxon>
        <taxon>Bacillati</taxon>
        <taxon>Bacillota</taxon>
        <taxon>Bacilli</taxon>
        <taxon>Bacillales</taxon>
        <taxon>Bacillaceae</taxon>
        <taxon>Bacillus</taxon>
        <taxon>Bacillus cereus group</taxon>
    </lineage>
</organism>
<keyword evidence="2" id="KW-1185">Reference proteome</keyword>
<name>A0A1W6WGZ5_BACTU</name>
<reference evidence="1 2" key="1">
    <citation type="submission" date="2017-04" db="EMBL/GenBank/DDBJ databases">
        <title>Complete Genome Sequence of Bacillus thuringiensis type Strain ATCC 10792.</title>
        <authorList>
            <person name="Oh D.-H."/>
            <person name="Park B.-J."/>
            <person name="Shuai W."/>
            <person name="Chelliah R."/>
        </authorList>
    </citation>
    <scope>NUCLEOTIDE SEQUENCE [LARGE SCALE GENOMIC DNA]</scope>
    <source>
        <strain evidence="1 2">ATCC 10792</strain>
    </source>
</reference>